<comment type="caution">
    <text evidence="2">The sequence shown here is derived from an EMBL/GenBank/DDBJ whole genome shotgun (WGS) entry which is preliminary data.</text>
</comment>
<dbReference type="Proteomes" id="UP001166291">
    <property type="component" value="Unassembled WGS sequence"/>
</dbReference>
<dbReference type="RefSeq" id="WP_219043504.1">
    <property type="nucleotide sequence ID" value="NZ_JAHWDQ010000002.1"/>
</dbReference>
<name>A0ABS6VU80_9GAMM</name>
<accession>A0ABS6VU80</accession>
<reference evidence="2" key="1">
    <citation type="submission" date="2021-07" db="EMBL/GenBank/DDBJ databases">
        <title>Zhongshania sp. CAU 1632 isolated from seawater.</title>
        <authorList>
            <person name="Kim W."/>
        </authorList>
    </citation>
    <scope>NUCLEOTIDE SEQUENCE</scope>
    <source>
        <strain evidence="2">CAU 1632</strain>
    </source>
</reference>
<feature type="domain" description="2Fe-2S ferredoxin-type" evidence="1">
    <location>
        <begin position="1"/>
        <end position="86"/>
    </location>
</feature>
<gene>
    <name evidence="2" type="ORF">KXJ70_10750</name>
</gene>
<dbReference type="Pfam" id="PF00111">
    <property type="entry name" value="Fer2"/>
    <property type="match status" value="1"/>
</dbReference>
<evidence type="ECO:0000313" key="2">
    <source>
        <dbReference type="EMBL" id="MBW2941261.1"/>
    </source>
</evidence>
<evidence type="ECO:0000259" key="1">
    <source>
        <dbReference type="PROSITE" id="PS51085"/>
    </source>
</evidence>
<dbReference type="EMBL" id="JAHWDQ010000002">
    <property type="protein sequence ID" value="MBW2941261.1"/>
    <property type="molecule type" value="Genomic_DNA"/>
</dbReference>
<dbReference type="InterPro" id="IPR001041">
    <property type="entry name" value="2Fe-2S_ferredoxin-type"/>
</dbReference>
<protein>
    <submittedName>
        <fullName evidence="2">2Fe-2S iron-sulfur cluster binding domain-containing protein</fullName>
    </submittedName>
</protein>
<evidence type="ECO:0000313" key="3">
    <source>
        <dbReference type="Proteomes" id="UP001166291"/>
    </source>
</evidence>
<keyword evidence="3" id="KW-1185">Reference proteome</keyword>
<proteinExistence type="predicted"/>
<dbReference type="CDD" id="cd00207">
    <property type="entry name" value="fer2"/>
    <property type="match status" value="1"/>
</dbReference>
<sequence length="211" mass="23001">MVTLSIVDTALSLTINKDQNLLEQCLAATLPVTRSCRNGNCGRCDSKLLQGQVRLRNGNLLQSPATVPLCIAYAIEDLQISDIPLSQLPSHWRCQRQSPQQLLLPAGRQTPPLQGDICAILFVNGVEVNEIAHVAGRSIALTNPSAITAENSVVSLITIDRDHSGQFTLWREHQNHRQLLWANINQTTALSAQAAYQQSSGVGKYIVSNDA</sequence>
<dbReference type="PROSITE" id="PS51085">
    <property type="entry name" value="2FE2S_FER_2"/>
    <property type="match status" value="1"/>
</dbReference>
<organism evidence="2 3">
    <name type="scientific">Zhongshania aquimaris</name>
    <dbReference type="NCBI Taxonomy" id="2857107"/>
    <lineage>
        <taxon>Bacteria</taxon>
        <taxon>Pseudomonadati</taxon>
        <taxon>Pseudomonadota</taxon>
        <taxon>Gammaproteobacteria</taxon>
        <taxon>Cellvibrionales</taxon>
        <taxon>Spongiibacteraceae</taxon>
        <taxon>Zhongshania</taxon>
    </lineage>
</organism>